<dbReference type="PROSITE" id="PS00921">
    <property type="entry name" value="NITRIL_CHT_2"/>
    <property type="match status" value="1"/>
</dbReference>
<protein>
    <submittedName>
        <fullName evidence="5">Carbon-nitrogen hydrolase family protein</fullName>
    </submittedName>
</protein>
<comment type="caution">
    <text evidence="5">The sequence shown here is derived from an EMBL/GenBank/DDBJ whole genome shotgun (WGS) entry which is preliminary data.</text>
</comment>
<dbReference type="PROSITE" id="PS00920">
    <property type="entry name" value="NITRIL_CHT_1"/>
    <property type="match status" value="1"/>
</dbReference>
<evidence type="ECO:0000256" key="2">
    <source>
        <dbReference type="ARBA" id="ARBA00022801"/>
    </source>
</evidence>
<comment type="similarity">
    <text evidence="1">Belongs to the carbon-nitrogen hydrolase superfamily. Nitrilase family.</text>
</comment>
<evidence type="ECO:0000313" key="6">
    <source>
        <dbReference type="Proteomes" id="UP000265419"/>
    </source>
</evidence>
<feature type="active site" description="Proton acceptor" evidence="3">
    <location>
        <position position="48"/>
    </location>
</feature>
<dbReference type="Pfam" id="PF00795">
    <property type="entry name" value="CN_hydrolase"/>
    <property type="match status" value="1"/>
</dbReference>
<name>A0A399JD64_9MICC</name>
<dbReference type="AlphaFoldDB" id="A0A399JD64"/>
<dbReference type="Proteomes" id="UP000265419">
    <property type="component" value="Unassembled WGS sequence"/>
</dbReference>
<dbReference type="InterPro" id="IPR000132">
    <property type="entry name" value="Nitrilase/CN_hydratase_CS"/>
</dbReference>
<accession>A0A399JD64</accession>
<dbReference type="Gene3D" id="3.60.110.10">
    <property type="entry name" value="Carbon-nitrogen hydrolase"/>
    <property type="match status" value="1"/>
</dbReference>
<keyword evidence="2 5" id="KW-0378">Hydrolase</keyword>
<evidence type="ECO:0000313" key="5">
    <source>
        <dbReference type="EMBL" id="RII42507.1"/>
    </source>
</evidence>
<dbReference type="InterPro" id="IPR044149">
    <property type="entry name" value="Nitrilases_CHs"/>
</dbReference>
<dbReference type="PANTHER" id="PTHR46044:SF14">
    <property type="entry name" value="ARYLACETONITRILASE"/>
    <property type="match status" value="1"/>
</dbReference>
<dbReference type="InterPro" id="IPR003010">
    <property type="entry name" value="C-N_Hydrolase"/>
</dbReference>
<sequence>MPEYERTVRVAAVQAEPAWLDLDAGIEKTLRLAAEAKEKGAELVAFPETWLPGYPWFLWLGSVAWQSQFIVKYAQNSLVLGEEHWNRLAEGVRALGLTVVLGYSEREGGSLYMGQAIISPEGRTLMTRRKLKPTHVERTQFGEGDGSDVAVVDTPVGRVGALNCWEHLQPLTKYAMYAQQEQLHVAAWPSFCVMQDGAYALGAEVNVSASRVYAVEGQCFVLAPCGVIGDAAHAAFGGDPERDALLGRGGGHARIFGPDGRSLAEPLAPEEEGIIVAELDYAAILAAKNAADPVGHYSRPDVFTLQVRREGRLPKVLELPLSGEAGAAAGAPAGAPVGVAAGTEADEELAGLLAAAE</sequence>
<evidence type="ECO:0000259" key="4">
    <source>
        <dbReference type="PROSITE" id="PS50263"/>
    </source>
</evidence>
<dbReference type="GO" id="GO:0000257">
    <property type="term" value="F:nitrilase activity"/>
    <property type="evidence" value="ECO:0007669"/>
    <property type="project" value="UniProtKB-ARBA"/>
</dbReference>
<dbReference type="CDD" id="cd07564">
    <property type="entry name" value="nitrilases_CHs"/>
    <property type="match status" value="1"/>
</dbReference>
<evidence type="ECO:0000256" key="1">
    <source>
        <dbReference type="ARBA" id="ARBA00008129"/>
    </source>
</evidence>
<dbReference type="PROSITE" id="PS50263">
    <property type="entry name" value="CN_HYDROLASE"/>
    <property type="match status" value="1"/>
</dbReference>
<reference evidence="5 6" key="1">
    <citation type="submission" date="2018-07" db="EMBL/GenBank/DDBJ databases">
        <title>Arthrobacter sp. nov., isolated from raw cow's milk with high bacterial count.</title>
        <authorList>
            <person name="Hahne J."/>
            <person name="Isele D."/>
            <person name="Lipski A."/>
        </authorList>
    </citation>
    <scope>NUCLEOTIDE SEQUENCE [LARGE SCALE GENOMIC DNA]</scope>
    <source>
        <strain evidence="5 6">JZ R-35</strain>
    </source>
</reference>
<dbReference type="InterPro" id="IPR036526">
    <property type="entry name" value="C-N_Hydrolase_sf"/>
</dbReference>
<dbReference type="RefSeq" id="WP_119424449.1">
    <property type="nucleotide sequence ID" value="NZ_QQXK01000011.1"/>
</dbReference>
<dbReference type="PANTHER" id="PTHR46044">
    <property type="entry name" value="NITRILASE"/>
    <property type="match status" value="1"/>
</dbReference>
<proteinExistence type="inferred from homology"/>
<keyword evidence="6" id="KW-1185">Reference proteome</keyword>
<dbReference type="EMBL" id="QQXK01000011">
    <property type="protein sequence ID" value="RII42507.1"/>
    <property type="molecule type" value="Genomic_DNA"/>
</dbReference>
<evidence type="ECO:0000256" key="3">
    <source>
        <dbReference type="PROSITE-ProRule" id="PRU10139"/>
    </source>
</evidence>
<feature type="domain" description="CN hydrolase" evidence="4">
    <location>
        <begin position="8"/>
        <end position="281"/>
    </location>
</feature>
<dbReference type="SUPFAM" id="SSF56317">
    <property type="entry name" value="Carbon-nitrogen hydrolase"/>
    <property type="match status" value="1"/>
</dbReference>
<organism evidence="5 6">
    <name type="scientific">Galactobacter valiniphilus</name>
    <dbReference type="NCBI Taxonomy" id="2676122"/>
    <lineage>
        <taxon>Bacteria</taxon>
        <taxon>Bacillati</taxon>
        <taxon>Actinomycetota</taxon>
        <taxon>Actinomycetes</taxon>
        <taxon>Micrococcales</taxon>
        <taxon>Micrococcaceae</taxon>
        <taxon>Galactobacter</taxon>
    </lineage>
</organism>
<gene>
    <name evidence="5" type="ORF">DWB68_07090</name>
</gene>